<sequence>MYYIYFLFGILSSLVVITNGLTVSFSTQPFAATFNNFTWTRNSSDPADFYLRKVKLDGDDGPSQPSGPVALPSLDGQSGQGTIHFKEAGVFAIQAIDTQNPNKGPFYTTQITVQVNPNATSNGQSSGNGSGQGNSQGGKDDDDDDDNDHDKDGKNGGHHSNHGDDNMQMMKDPTSFPPQSTSTTNDSNSSTNNISQPDVPKIVGIVLGTVTFIFLVIAGLFYFRYRRRRQTNDFQRTMMSRSPGSFAPEMEYQPSTLVMRDEKKLGPLSRNYSHSSNYTARNLSQPQSATYVPSVPPGLAPSLLSPRSDSVGSSISQRRPNEATVTRGRNSGTNSRSTFTLSFSGSQSSGNGSSSIVQFPVPSLPSRARTSRQMMIEEDIQAMQGKILTLQAKQNLTGVDAVERDEELKQVEARVERLKSIHEGSWALGRTDEIPLELSMF</sequence>
<feature type="transmembrane region" description="Helical" evidence="2">
    <location>
        <begin position="202"/>
        <end position="223"/>
    </location>
</feature>
<protein>
    <submittedName>
        <fullName evidence="3">Uncharacterized protein</fullName>
    </submittedName>
</protein>
<organism evidence="3 4">
    <name type="scientific">Dendrothele bispora (strain CBS 962.96)</name>
    <dbReference type="NCBI Taxonomy" id="1314807"/>
    <lineage>
        <taxon>Eukaryota</taxon>
        <taxon>Fungi</taxon>
        <taxon>Dikarya</taxon>
        <taxon>Basidiomycota</taxon>
        <taxon>Agaricomycotina</taxon>
        <taxon>Agaricomycetes</taxon>
        <taxon>Agaricomycetidae</taxon>
        <taxon>Agaricales</taxon>
        <taxon>Agaricales incertae sedis</taxon>
        <taxon>Dendrothele</taxon>
    </lineage>
</organism>
<evidence type="ECO:0000313" key="4">
    <source>
        <dbReference type="Proteomes" id="UP000297245"/>
    </source>
</evidence>
<feature type="region of interest" description="Disordered" evidence="1">
    <location>
        <begin position="55"/>
        <end position="78"/>
    </location>
</feature>
<name>A0A4S8KSN7_DENBC</name>
<dbReference type="EMBL" id="ML180143">
    <property type="protein sequence ID" value="THU78730.1"/>
    <property type="molecule type" value="Genomic_DNA"/>
</dbReference>
<dbReference type="Proteomes" id="UP000297245">
    <property type="component" value="Unassembled WGS sequence"/>
</dbReference>
<keyword evidence="2" id="KW-0812">Transmembrane</keyword>
<proteinExistence type="predicted"/>
<evidence type="ECO:0000256" key="1">
    <source>
        <dbReference type="SAM" id="MobiDB-lite"/>
    </source>
</evidence>
<keyword evidence="2" id="KW-1133">Transmembrane helix</keyword>
<feature type="compositionally biased region" description="Low complexity" evidence="1">
    <location>
        <begin position="342"/>
        <end position="355"/>
    </location>
</feature>
<feature type="compositionally biased region" description="Low complexity" evidence="1">
    <location>
        <begin position="173"/>
        <end position="195"/>
    </location>
</feature>
<evidence type="ECO:0000313" key="3">
    <source>
        <dbReference type="EMBL" id="THU78730.1"/>
    </source>
</evidence>
<evidence type="ECO:0000256" key="2">
    <source>
        <dbReference type="SAM" id="Phobius"/>
    </source>
</evidence>
<accession>A0A4S8KSN7</accession>
<dbReference type="OrthoDB" id="3018813at2759"/>
<reference evidence="3 4" key="1">
    <citation type="journal article" date="2019" name="Nat. Ecol. Evol.">
        <title>Megaphylogeny resolves global patterns of mushroom evolution.</title>
        <authorList>
            <person name="Varga T."/>
            <person name="Krizsan K."/>
            <person name="Foldi C."/>
            <person name="Dima B."/>
            <person name="Sanchez-Garcia M."/>
            <person name="Sanchez-Ramirez S."/>
            <person name="Szollosi G.J."/>
            <person name="Szarkandi J.G."/>
            <person name="Papp V."/>
            <person name="Albert L."/>
            <person name="Andreopoulos W."/>
            <person name="Angelini C."/>
            <person name="Antonin V."/>
            <person name="Barry K.W."/>
            <person name="Bougher N.L."/>
            <person name="Buchanan P."/>
            <person name="Buyck B."/>
            <person name="Bense V."/>
            <person name="Catcheside P."/>
            <person name="Chovatia M."/>
            <person name="Cooper J."/>
            <person name="Damon W."/>
            <person name="Desjardin D."/>
            <person name="Finy P."/>
            <person name="Geml J."/>
            <person name="Haridas S."/>
            <person name="Hughes K."/>
            <person name="Justo A."/>
            <person name="Karasinski D."/>
            <person name="Kautmanova I."/>
            <person name="Kiss B."/>
            <person name="Kocsube S."/>
            <person name="Kotiranta H."/>
            <person name="LaButti K.M."/>
            <person name="Lechner B.E."/>
            <person name="Liimatainen K."/>
            <person name="Lipzen A."/>
            <person name="Lukacs Z."/>
            <person name="Mihaltcheva S."/>
            <person name="Morgado L.N."/>
            <person name="Niskanen T."/>
            <person name="Noordeloos M.E."/>
            <person name="Ohm R.A."/>
            <person name="Ortiz-Santana B."/>
            <person name="Ovrebo C."/>
            <person name="Racz N."/>
            <person name="Riley R."/>
            <person name="Savchenko A."/>
            <person name="Shiryaev A."/>
            <person name="Soop K."/>
            <person name="Spirin V."/>
            <person name="Szebenyi C."/>
            <person name="Tomsovsky M."/>
            <person name="Tulloss R.E."/>
            <person name="Uehling J."/>
            <person name="Grigoriev I.V."/>
            <person name="Vagvolgyi C."/>
            <person name="Papp T."/>
            <person name="Martin F.M."/>
            <person name="Miettinen O."/>
            <person name="Hibbett D.S."/>
            <person name="Nagy L.G."/>
        </authorList>
    </citation>
    <scope>NUCLEOTIDE SEQUENCE [LARGE SCALE GENOMIC DNA]</scope>
    <source>
        <strain evidence="3 4">CBS 962.96</strain>
    </source>
</reference>
<gene>
    <name evidence="3" type="ORF">K435DRAFT_737445</name>
</gene>
<feature type="compositionally biased region" description="Polar residues" evidence="1">
    <location>
        <begin position="270"/>
        <end position="291"/>
    </location>
</feature>
<feature type="compositionally biased region" description="Polar residues" evidence="1">
    <location>
        <begin position="305"/>
        <end position="341"/>
    </location>
</feature>
<feature type="region of interest" description="Disordered" evidence="1">
    <location>
        <begin position="117"/>
        <end position="197"/>
    </location>
</feature>
<dbReference type="AlphaFoldDB" id="A0A4S8KSN7"/>
<feature type="region of interest" description="Disordered" evidence="1">
    <location>
        <begin position="267"/>
        <end position="361"/>
    </location>
</feature>
<keyword evidence="4" id="KW-1185">Reference proteome</keyword>
<keyword evidence="2" id="KW-0472">Membrane</keyword>
<feature type="compositionally biased region" description="Basic and acidic residues" evidence="1">
    <location>
        <begin position="148"/>
        <end position="165"/>
    </location>
</feature>
<feature type="compositionally biased region" description="Gly residues" evidence="1">
    <location>
        <begin position="126"/>
        <end position="136"/>
    </location>
</feature>